<dbReference type="PANTHER" id="PTHR24093:SF513">
    <property type="entry name" value="CATION-TRANSPORTING ATPASE I-RELATED"/>
    <property type="match status" value="1"/>
</dbReference>
<dbReference type="InterPro" id="IPR004014">
    <property type="entry name" value="ATPase_P-typ_cation-transptr_N"/>
</dbReference>
<evidence type="ECO:0000256" key="12">
    <source>
        <dbReference type="ARBA" id="ARBA00022989"/>
    </source>
</evidence>
<dbReference type="SUPFAM" id="SSF81653">
    <property type="entry name" value="Calcium ATPase, transduction domain A"/>
    <property type="match status" value="1"/>
</dbReference>
<keyword evidence="10" id="KW-0460">Magnesium</keyword>
<dbReference type="GO" id="GO:0005886">
    <property type="term" value="C:plasma membrane"/>
    <property type="evidence" value="ECO:0007669"/>
    <property type="project" value="TreeGrafter"/>
</dbReference>
<dbReference type="InterPro" id="IPR008250">
    <property type="entry name" value="ATPase_P-typ_transduc_dom_A_sf"/>
</dbReference>
<evidence type="ECO:0000256" key="6">
    <source>
        <dbReference type="ARBA" id="ARBA00022723"/>
    </source>
</evidence>
<dbReference type="InterPro" id="IPR023214">
    <property type="entry name" value="HAD_sf"/>
</dbReference>
<evidence type="ECO:0000256" key="17">
    <source>
        <dbReference type="SAM" id="Phobius"/>
    </source>
</evidence>
<dbReference type="InterPro" id="IPR059000">
    <property type="entry name" value="ATPase_P-type_domA"/>
</dbReference>
<evidence type="ECO:0000259" key="18">
    <source>
        <dbReference type="SMART" id="SM00831"/>
    </source>
</evidence>
<keyword evidence="7" id="KW-0547">Nucleotide-binding</keyword>
<feature type="transmembrane region" description="Helical" evidence="17">
    <location>
        <begin position="1567"/>
        <end position="1587"/>
    </location>
</feature>
<comment type="subcellular location">
    <subcellularLocation>
        <location evidence="1">Endomembrane system</location>
        <topology evidence="1">Multi-pass membrane protein</topology>
    </subcellularLocation>
</comment>
<proteinExistence type="inferred from homology"/>
<dbReference type="InterPro" id="IPR023298">
    <property type="entry name" value="ATPase_P-typ_TM_dom_sf"/>
</dbReference>
<keyword evidence="12 17" id="KW-1133">Transmembrane helix</keyword>
<evidence type="ECO:0000256" key="3">
    <source>
        <dbReference type="ARBA" id="ARBA00012517"/>
    </source>
</evidence>
<protein>
    <recommendedName>
        <fullName evidence="3">P-type Cu(+) transporter</fullName>
        <ecNumber evidence="3">7.2.2.8</ecNumber>
    </recommendedName>
</protein>
<dbReference type="STRING" id="485913.Krac_2057"/>
<keyword evidence="9" id="KW-0067">ATP-binding</keyword>
<keyword evidence="20" id="KW-1185">Reference proteome</keyword>
<dbReference type="PANTHER" id="PTHR24093">
    <property type="entry name" value="CATION TRANSPORTING ATPASE"/>
    <property type="match status" value="1"/>
</dbReference>
<dbReference type="SFLD" id="SFLDS00003">
    <property type="entry name" value="Haloacid_Dehalogenase"/>
    <property type="match status" value="1"/>
</dbReference>
<evidence type="ECO:0000256" key="15">
    <source>
        <dbReference type="ARBA" id="ARBA00023136"/>
    </source>
</evidence>
<feature type="transmembrane region" description="Helical" evidence="17">
    <location>
        <begin position="1515"/>
        <end position="1535"/>
    </location>
</feature>
<gene>
    <name evidence="19" type="ORF">Krac_2057</name>
</gene>
<dbReference type="InterPro" id="IPR036412">
    <property type="entry name" value="HAD-like_sf"/>
</dbReference>
<dbReference type="Pfam" id="PF19991">
    <property type="entry name" value="HMA_2"/>
    <property type="match status" value="1"/>
</dbReference>
<dbReference type="GO" id="GO:0012505">
    <property type="term" value="C:endomembrane system"/>
    <property type="evidence" value="ECO:0007669"/>
    <property type="project" value="UniProtKB-SubCell"/>
</dbReference>
<dbReference type="FunCoup" id="D6U4B2">
    <property type="interactions" value="356"/>
</dbReference>
<keyword evidence="6" id="KW-0479">Metal-binding</keyword>
<dbReference type="Pfam" id="PF00690">
    <property type="entry name" value="Cation_ATPase_N"/>
    <property type="match status" value="1"/>
</dbReference>
<evidence type="ECO:0000313" key="19">
    <source>
        <dbReference type="EMBL" id="EFH81342.1"/>
    </source>
</evidence>
<dbReference type="Gene3D" id="1.20.1110.10">
    <property type="entry name" value="Calcium-transporting ATPase, transmembrane domain"/>
    <property type="match status" value="1"/>
</dbReference>
<evidence type="ECO:0000256" key="4">
    <source>
        <dbReference type="ARBA" id="ARBA00022448"/>
    </source>
</evidence>
<evidence type="ECO:0000256" key="2">
    <source>
        <dbReference type="ARBA" id="ARBA00006024"/>
    </source>
</evidence>
<accession>D6U4B2</accession>
<keyword evidence="13" id="KW-0186">Copper</keyword>
<dbReference type="EMBL" id="ADVG01000004">
    <property type="protein sequence ID" value="EFH81342.1"/>
    <property type="molecule type" value="Genomic_DNA"/>
</dbReference>
<name>D6U4B2_KTERA</name>
<dbReference type="GO" id="GO:0046872">
    <property type="term" value="F:metal ion binding"/>
    <property type="evidence" value="ECO:0007669"/>
    <property type="project" value="UniProtKB-KW"/>
</dbReference>
<dbReference type="PROSITE" id="PS00154">
    <property type="entry name" value="ATPASE_E1_E2"/>
    <property type="match status" value="1"/>
</dbReference>
<dbReference type="FunFam" id="3.40.50.1000:FF:000144">
    <property type="entry name" value="copper-transporting ATPase 1 isoform X2"/>
    <property type="match status" value="1"/>
</dbReference>
<dbReference type="SUPFAM" id="SSF81665">
    <property type="entry name" value="Calcium ATPase, transmembrane domain M"/>
    <property type="match status" value="1"/>
</dbReference>
<dbReference type="SUPFAM" id="SSF81660">
    <property type="entry name" value="Metal cation-transporting ATPase, ATP-binding domain N"/>
    <property type="match status" value="1"/>
</dbReference>
<dbReference type="GO" id="GO:0140581">
    <property type="term" value="F:P-type monovalent copper transporter activity"/>
    <property type="evidence" value="ECO:0007669"/>
    <property type="project" value="UniProtKB-EC"/>
</dbReference>
<dbReference type="Pfam" id="PF00689">
    <property type="entry name" value="Cation_ATPase_C"/>
    <property type="match status" value="1"/>
</dbReference>
<dbReference type="Gene3D" id="3.40.1110.10">
    <property type="entry name" value="Calcium-transporting ATPase, cytoplasmic domain N"/>
    <property type="match status" value="1"/>
</dbReference>
<evidence type="ECO:0000256" key="13">
    <source>
        <dbReference type="ARBA" id="ARBA00023008"/>
    </source>
</evidence>
<evidence type="ECO:0000256" key="5">
    <source>
        <dbReference type="ARBA" id="ARBA00022692"/>
    </source>
</evidence>
<dbReference type="PRINTS" id="PR00119">
    <property type="entry name" value="CATATPASE"/>
</dbReference>
<comment type="similarity">
    <text evidence="2">Belongs to the cation transport ATPase (P-type) (TC 3.A.3) family. Type IB subfamily.</text>
</comment>
<evidence type="ECO:0000256" key="9">
    <source>
        <dbReference type="ARBA" id="ARBA00022840"/>
    </source>
</evidence>
<keyword evidence="5 17" id="KW-0812">Transmembrane</keyword>
<dbReference type="Pfam" id="PF00702">
    <property type="entry name" value="Hydrolase"/>
    <property type="match status" value="1"/>
</dbReference>
<dbReference type="SUPFAM" id="SSF56784">
    <property type="entry name" value="HAD-like"/>
    <property type="match status" value="2"/>
</dbReference>
<evidence type="ECO:0000256" key="7">
    <source>
        <dbReference type="ARBA" id="ARBA00022741"/>
    </source>
</evidence>
<dbReference type="Pfam" id="PF00122">
    <property type="entry name" value="E1-E2_ATPase"/>
    <property type="match status" value="1"/>
</dbReference>
<evidence type="ECO:0000256" key="16">
    <source>
        <dbReference type="ARBA" id="ARBA00049289"/>
    </source>
</evidence>
<dbReference type="SMART" id="SM00831">
    <property type="entry name" value="Cation_ATPase_N"/>
    <property type="match status" value="1"/>
</dbReference>
<keyword evidence="14" id="KW-0406">Ion transport</keyword>
<dbReference type="InParanoid" id="D6U4B2"/>
<dbReference type="GO" id="GO:0005524">
    <property type="term" value="F:ATP binding"/>
    <property type="evidence" value="ECO:0007669"/>
    <property type="project" value="UniProtKB-KW"/>
</dbReference>
<dbReference type="InterPro" id="IPR023299">
    <property type="entry name" value="ATPase_P-typ_cyto_dom_N"/>
</dbReference>
<keyword evidence="19" id="KW-0378">Hydrolase</keyword>
<keyword evidence="15 17" id="KW-0472">Membrane</keyword>
<dbReference type="NCBIfam" id="TIGR01494">
    <property type="entry name" value="ATPase_P-type"/>
    <property type="match status" value="2"/>
</dbReference>
<feature type="domain" description="Cation-transporting P-type ATPase N-terminal" evidence="18">
    <location>
        <begin position="795"/>
        <end position="864"/>
    </location>
</feature>
<evidence type="ECO:0000256" key="1">
    <source>
        <dbReference type="ARBA" id="ARBA00004127"/>
    </source>
</evidence>
<dbReference type="PRINTS" id="PR00120">
    <property type="entry name" value="HATPASE"/>
</dbReference>
<keyword evidence="11" id="KW-1278">Translocase</keyword>
<dbReference type="Gene3D" id="3.40.50.1000">
    <property type="entry name" value="HAD superfamily/HAD-like"/>
    <property type="match status" value="2"/>
</dbReference>
<feature type="transmembrane region" description="Helical" evidence="17">
    <location>
        <begin position="1599"/>
        <end position="1618"/>
    </location>
</feature>
<dbReference type="EC" id="7.2.2.8" evidence="3"/>
<dbReference type="InterPro" id="IPR044492">
    <property type="entry name" value="P_typ_ATPase_HD_dom"/>
</dbReference>
<evidence type="ECO:0000256" key="11">
    <source>
        <dbReference type="ARBA" id="ARBA00022967"/>
    </source>
</evidence>
<dbReference type="SFLD" id="SFLDF00027">
    <property type="entry name" value="p-type_atpase"/>
    <property type="match status" value="1"/>
</dbReference>
<dbReference type="Gene3D" id="2.70.150.10">
    <property type="entry name" value="Calcium-transporting ATPase, cytoplasmic transduction domain A"/>
    <property type="match status" value="1"/>
</dbReference>
<evidence type="ECO:0000313" key="20">
    <source>
        <dbReference type="Proteomes" id="UP000004508"/>
    </source>
</evidence>
<dbReference type="Proteomes" id="UP000004508">
    <property type="component" value="Unassembled WGS sequence"/>
</dbReference>
<organism evidence="19 20">
    <name type="scientific">Ktedonobacter racemifer DSM 44963</name>
    <dbReference type="NCBI Taxonomy" id="485913"/>
    <lineage>
        <taxon>Bacteria</taxon>
        <taxon>Bacillati</taxon>
        <taxon>Chloroflexota</taxon>
        <taxon>Ktedonobacteria</taxon>
        <taxon>Ktedonobacterales</taxon>
        <taxon>Ktedonobacteraceae</taxon>
        <taxon>Ktedonobacter</taxon>
    </lineage>
</organism>
<dbReference type="GO" id="GO:0016887">
    <property type="term" value="F:ATP hydrolysis activity"/>
    <property type="evidence" value="ECO:0007669"/>
    <property type="project" value="InterPro"/>
</dbReference>
<sequence length="1644" mass="175768">MSITLSGRTGAYRFREQPGRNTMSIATAEELHIVHALPGRIRLNIPWWNGGNCFALEERIRQLPGIQKVQANELTHNVLIGYDSQKTDQQAILSTLETLDPSSLETKQGQKTTHTSSPIHQEKNANLVRASIPVRGLERDPAVAQRVVAALEKRQNVHAHIRWSTGHVLVEFAEHEQELDDLVSMVAGVDLPDLPGEDQPTHPLDPRPLVQSSIRTLGATLGLGFLSIRRLLGMTDPLPGATEAIQIASIIAILQGIPPLRHGLRQLVGKAASDLLFNVPGIITLTLGGSVLGLLTIGSESLRLLTEVRARRASWQRYEEQEANEPHLRPGTVLHLESGRKVPMGVRVLEGAGTGITREGVPVAVTPGLELSAGYQLYGGPFTVQLQAQPSFTGFTTTPRPAPVAPTLYDRYIQFLSPLSLLYAAGTALLTRSFTQTLASLVLVNPRPAMIGAESSDLGASMYALKAGAIVVGTRKDRVIRQPQVVLLDGARLLLEGLEMVDALSLSPQIETNELLELATNISTAAGSPWGPIFKTHGPLHISLAHFDGKSIRAITEEGHYILGPLEDAGSSLSPSFLQRHRDCLLLSLRRANSRQASEETLGVLAIRPHLAPDVPRLVQTCKGLGIELHILTSENQEATQALARRAGISLLQSDDASTLIQEKQKLGKRVAYVSDHAGAAAAFAVCDLAIGLLNSEKCLPARADLLAPDLFALTAIIIAGKKRESATRDSILLSLLSNIAGLVWGWRGTPGIALAARVVYLATLGALADSWLHLRGQRRPASSLSQLADPHPERWGQMSSERVLQNLHSRITGLSSQESRQRLHHALPHAQRNRMLLALLEQLRSPLNTILAGGAVLSLLFGASADVGIIATTILINMAVSAWQEQKANKIARTLQRLGSTTAHVLRDNHITCVSANDVVPGDILFLSPGERVAADARLIEAQGLEVDEASLTGESLPVAKDPSEGSDNTHIVLAGSDVTTGRGKAVVVAVGNQTRIGATTAALETAETEQSPLGSRLARMLRVLLPVSLLGGGVVIVTGLLQGRALDTLLATGASIALASVPEGLPLLTKVGEAGVARRLATHNALVRRLSAVEALGRVDVACTDKTGTLTRGHLELSLVADAEREARLPARLTKSLHHVLITAALASPHPNAPEASAHPTDDAIIQGAIHLGLAEEICVPHEDEVAFDPMRAFHATLASHKLNLKGAPEVLLARCNRLYLKGKKRALDEAHGGALLNRAQELARRGLRILMVAEGAATTNIDDPQDLTFLGFIAISDPLRSTVRTAVERCQEAGIRVMMITGDHPETARAIASEAGLLDGQELLMGADITNLDEEELATRLEHTSIIARATPLHKLRIVECLRSRGHTVAMTGDGVNDAPALRFADIGIAMGHTGTEVARQTADVVIMNDEISTLVECLIEGRSFWRNIRRSLGLLLGGNLGELALIVGVSLLGLELPLTPRQILAMNAITDILPALAVTLQKPEHRHLATLKREGTSALDRPLRDDILRRALISALPALGAYLLTLPLGLAQARTIAFASIVATQLAQTLDIGRSEGTLTRPVLAAVASSSAVLIAAMTLPLLRDLLQFVTPTPIGWAILGASALLAFALNRLFELLRNGQAKLPAGIPHIDTQQNVVLA</sequence>
<comment type="catalytic activity">
    <reaction evidence="16">
        <text>Cu(+)(in) + ATP + H2O = Cu(+)(out) + ADP + phosphate + H(+)</text>
        <dbReference type="Rhea" id="RHEA:25792"/>
        <dbReference type="ChEBI" id="CHEBI:15377"/>
        <dbReference type="ChEBI" id="CHEBI:15378"/>
        <dbReference type="ChEBI" id="CHEBI:30616"/>
        <dbReference type="ChEBI" id="CHEBI:43474"/>
        <dbReference type="ChEBI" id="CHEBI:49552"/>
        <dbReference type="ChEBI" id="CHEBI:456216"/>
        <dbReference type="EC" id="7.2.2.8"/>
    </reaction>
</comment>
<evidence type="ECO:0000256" key="8">
    <source>
        <dbReference type="ARBA" id="ARBA00022796"/>
    </source>
</evidence>
<dbReference type="SFLD" id="SFLDG00002">
    <property type="entry name" value="C1.7:_P-type_atpase_like"/>
    <property type="match status" value="1"/>
</dbReference>
<reference evidence="19 20" key="1">
    <citation type="journal article" date="2011" name="Stand. Genomic Sci.">
        <title>Non-contiguous finished genome sequence and contextual data of the filamentous soil bacterium Ktedonobacter racemifer type strain (SOSP1-21).</title>
        <authorList>
            <person name="Chang Y.J."/>
            <person name="Land M."/>
            <person name="Hauser L."/>
            <person name="Chertkov O."/>
            <person name="Del Rio T.G."/>
            <person name="Nolan M."/>
            <person name="Copeland A."/>
            <person name="Tice H."/>
            <person name="Cheng J.F."/>
            <person name="Lucas S."/>
            <person name="Han C."/>
            <person name="Goodwin L."/>
            <person name="Pitluck S."/>
            <person name="Ivanova N."/>
            <person name="Ovchinikova G."/>
            <person name="Pati A."/>
            <person name="Chen A."/>
            <person name="Palaniappan K."/>
            <person name="Mavromatis K."/>
            <person name="Liolios K."/>
            <person name="Brettin T."/>
            <person name="Fiebig A."/>
            <person name="Rohde M."/>
            <person name="Abt B."/>
            <person name="Goker M."/>
            <person name="Detter J.C."/>
            <person name="Woyke T."/>
            <person name="Bristow J."/>
            <person name="Eisen J.A."/>
            <person name="Markowitz V."/>
            <person name="Hugenholtz P."/>
            <person name="Kyrpides N.C."/>
            <person name="Klenk H.P."/>
            <person name="Lapidus A."/>
        </authorList>
    </citation>
    <scope>NUCLEOTIDE SEQUENCE [LARGE SCALE GENOMIC DNA]</scope>
    <source>
        <strain evidence="20">DSM 44963</strain>
    </source>
</reference>
<dbReference type="InterPro" id="IPR001757">
    <property type="entry name" value="P_typ_ATPase"/>
</dbReference>
<evidence type="ECO:0000256" key="14">
    <source>
        <dbReference type="ARBA" id="ARBA00023065"/>
    </source>
</evidence>
<dbReference type="eggNOG" id="COG0474">
    <property type="taxonomic scope" value="Bacteria"/>
</dbReference>
<comment type="caution">
    <text evidence="19">The sequence shown here is derived from an EMBL/GenBank/DDBJ whole genome shotgun (WGS) entry which is preliminary data.</text>
</comment>
<keyword evidence="4" id="KW-0813">Transport</keyword>
<dbReference type="GO" id="GO:0005388">
    <property type="term" value="F:P-type calcium transporter activity"/>
    <property type="evidence" value="ECO:0007669"/>
    <property type="project" value="TreeGrafter"/>
</dbReference>
<dbReference type="InterPro" id="IPR018303">
    <property type="entry name" value="ATPase_P-typ_P_site"/>
</dbReference>
<keyword evidence="8" id="KW-0187">Copper transport</keyword>
<evidence type="ECO:0000256" key="10">
    <source>
        <dbReference type="ARBA" id="ARBA00022842"/>
    </source>
</evidence>
<dbReference type="InterPro" id="IPR006068">
    <property type="entry name" value="ATPase_P-typ_cation-transptr_C"/>
</dbReference>